<accession>A0A0J8B1L8</accession>
<feature type="non-terminal residue" evidence="2">
    <location>
        <position position="1"/>
    </location>
</feature>
<reference evidence="2 3" key="1">
    <citation type="journal article" date="2014" name="Nature">
        <title>The genome of the recently domesticated crop plant sugar beet (Beta vulgaris).</title>
        <authorList>
            <person name="Dohm J.C."/>
            <person name="Minoche A.E."/>
            <person name="Holtgrawe D."/>
            <person name="Capella-Gutierrez S."/>
            <person name="Zakrzewski F."/>
            <person name="Tafer H."/>
            <person name="Rupp O."/>
            <person name="Sorensen T.R."/>
            <person name="Stracke R."/>
            <person name="Reinhardt R."/>
            <person name="Goesmann A."/>
            <person name="Kraft T."/>
            <person name="Schulz B."/>
            <person name="Stadler P.F."/>
            <person name="Schmidt T."/>
            <person name="Gabaldon T."/>
            <person name="Lehrach H."/>
            <person name="Weisshaar B."/>
            <person name="Himmelbauer H."/>
        </authorList>
    </citation>
    <scope>NUCLEOTIDE SEQUENCE [LARGE SCALE GENOMIC DNA]</scope>
    <source>
        <tissue evidence="2">Taproot</tissue>
    </source>
</reference>
<protein>
    <submittedName>
        <fullName evidence="2">Uncharacterized protein</fullName>
    </submittedName>
</protein>
<feature type="region of interest" description="Disordered" evidence="1">
    <location>
        <begin position="129"/>
        <end position="168"/>
    </location>
</feature>
<sequence length="168" mass="18341">GGSWSAGRAGPGNGDMLADVRLYANLSIPDVSIDYGRKIHLAARCCRRIKAHSHIHAHDLVSGRVANTNDYQPCLVREFGFISVGYTGPHTDPMGCENLSNGIIRLDLGSVYTSSSCIYNGGGFMHGLRVDRDHVNPNRGRAGSRRARRSDGTHDDQQLRGRHGVHRP</sequence>
<dbReference type="EMBL" id="KQ098909">
    <property type="protein sequence ID" value="KMS93793.1"/>
    <property type="molecule type" value="Genomic_DNA"/>
</dbReference>
<evidence type="ECO:0000256" key="1">
    <source>
        <dbReference type="SAM" id="MobiDB-lite"/>
    </source>
</evidence>
<evidence type="ECO:0000313" key="2">
    <source>
        <dbReference type="EMBL" id="KMS93793.1"/>
    </source>
</evidence>
<proteinExistence type="predicted"/>
<feature type="non-terminal residue" evidence="2">
    <location>
        <position position="168"/>
    </location>
</feature>
<dbReference type="AlphaFoldDB" id="A0A0J8B1L8"/>
<feature type="compositionally biased region" description="Basic and acidic residues" evidence="1">
    <location>
        <begin position="149"/>
        <end position="159"/>
    </location>
</feature>
<name>A0A0J8B1L8_BETVV</name>
<dbReference type="Proteomes" id="UP000035740">
    <property type="component" value="Unassembled WGS sequence"/>
</dbReference>
<gene>
    <name evidence="2" type="ORF">BVRB_027900</name>
</gene>
<organism evidence="2 3">
    <name type="scientific">Beta vulgaris subsp. vulgaris</name>
    <name type="common">Beet</name>
    <dbReference type="NCBI Taxonomy" id="3555"/>
    <lineage>
        <taxon>Eukaryota</taxon>
        <taxon>Viridiplantae</taxon>
        <taxon>Streptophyta</taxon>
        <taxon>Embryophyta</taxon>
        <taxon>Tracheophyta</taxon>
        <taxon>Spermatophyta</taxon>
        <taxon>Magnoliopsida</taxon>
        <taxon>eudicotyledons</taxon>
        <taxon>Gunneridae</taxon>
        <taxon>Pentapetalae</taxon>
        <taxon>Caryophyllales</taxon>
        <taxon>Chenopodiaceae</taxon>
        <taxon>Betoideae</taxon>
        <taxon>Beta</taxon>
    </lineage>
</organism>
<evidence type="ECO:0000313" key="3">
    <source>
        <dbReference type="Proteomes" id="UP000035740"/>
    </source>
</evidence>
<keyword evidence="3" id="KW-1185">Reference proteome</keyword>
<dbReference type="Gramene" id="KMS93793">
    <property type="protein sequence ID" value="KMS93793"/>
    <property type="gene ID" value="BVRB_027900"/>
</dbReference>